<evidence type="ECO:0000259" key="7">
    <source>
        <dbReference type="PROSITE" id="PS50404"/>
    </source>
</evidence>
<dbReference type="InterPro" id="IPR045073">
    <property type="entry name" value="Omega/Tau-like"/>
</dbReference>
<feature type="domain" description="GST N-terminal" evidence="7">
    <location>
        <begin position="84"/>
        <end position="163"/>
    </location>
</feature>
<comment type="catalytic activity">
    <reaction evidence="5">
        <text>RX + glutathione = an S-substituted glutathione + a halide anion + H(+)</text>
        <dbReference type="Rhea" id="RHEA:16437"/>
        <dbReference type="ChEBI" id="CHEBI:15378"/>
        <dbReference type="ChEBI" id="CHEBI:16042"/>
        <dbReference type="ChEBI" id="CHEBI:17792"/>
        <dbReference type="ChEBI" id="CHEBI:57925"/>
        <dbReference type="ChEBI" id="CHEBI:90779"/>
        <dbReference type="EC" id="2.5.1.18"/>
    </reaction>
</comment>
<dbReference type="InterPro" id="IPR036249">
    <property type="entry name" value="Thioredoxin-like_sf"/>
</dbReference>
<name>A0A4Y1QQN3_PRUDU</name>
<dbReference type="SFLD" id="SFLDG01152">
    <property type="entry name" value="Main.3:_Omega-_and_Tau-like"/>
    <property type="match status" value="1"/>
</dbReference>
<evidence type="ECO:0000256" key="5">
    <source>
        <dbReference type="ARBA" id="ARBA00047960"/>
    </source>
</evidence>
<evidence type="ECO:0000256" key="2">
    <source>
        <dbReference type="ARBA" id="ARBA00022575"/>
    </source>
</evidence>
<evidence type="ECO:0000313" key="9">
    <source>
        <dbReference type="EMBL" id="BBG94162.1"/>
    </source>
</evidence>
<evidence type="ECO:0000256" key="4">
    <source>
        <dbReference type="ARBA" id="ARBA00025743"/>
    </source>
</evidence>
<dbReference type="EC" id="2.5.1.18" evidence="1"/>
<dbReference type="Gene3D" id="1.20.1050.10">
    <property type="match status" value="2"/>
</dbReference>
<dbReference type="Pfam" id="PF02798">
    <property type="entry name" value="GST_N"/>
    <property type="match status" value="1"/>
</dbReference>
<dbReference type="GO" id="GO:0009407">
    <property type="term" value="P:toxin catabolic process"/>
    <property type="evidence" value="ECO:0007669"/>
    <property type="project" value="UniProtKB-ARBA"/>
</dbReference>
<organism evidence="9">
    <name type="scientific">Prunus dulcis</name>
    <name type="common">Almond</name>
    <name type="synonym">Amygdalus dulcis</name>
    <dbReference type="NCBI Taxonomy" id="3755"/>
    <lineage>
        <taxon>Eukaryota</taxon>
        <taxon>Viridiplantae</taxon>
        <taxon>Streptophyta</taxon>
        <taxon>Embryophyta</taxon>
        <taxon>Tracheophyta</taxon>
        <taxon>Spermatophyta</taxon>
        <taxon>Magnoliopsida</taxon>
        <taxon>eudicotyledons</taxon>
        <taxon>Gunneridae</taxon>
        <taxon>Pentapetalae</taxon>
        <taxon>rosids</taxon>
        <taxon>fabids</taxon>
        <taxon>Rosales</taxon>
        <taxon>Rosaceae</taxon>
        <taxon>Amygdaloideae</taxon>
        <taxon>Amygdaleae</taxon>
        <taxon>Prunus</taxon>
    </lineage>
</organism>
<accession>A0A4Y1QQN3</accession>
<protein>
    <recommendedName>
        <fullName evidence="1">glutathione transferase</fullName>
        <ecNumber evidence="1">2.5.1.18</ecNumber>
    </recommendedName>
</protein>
<dbReference type="PANTHER" id="PTHR11260:SF615">
    <property type="entry name" value="GLUTATHIONE S-TRANSFERASE U17"/>
    <property type="match status" value="1"/>
</dbReference>
<dbReference type="PANTHER" id="PTHR11260">
    <property type="entry name" value="GLUTATHIONE S-TRANSFERASE, GST, SUPERFAMILY, GST DOMAIN CONTAINING"/>
    <property type="match status" value="1"/>
</dbReference>
<dbReference type="GO" id="GO:0005737">
    <property type="term" value="C:cytoplasm"/>
    <property type="evidence" value="ECO:0007669"/>
    <property type="project" value="TreeGrafter"/>
</dbReference>
<dbReference type="GO" id="GO:0006749">
    <property type="term" value="P:glutathione metabolic process"/>
    <property type="evidence" value="ECO:0007669"/>
    <property type="project" value="InterPro"/>
</dbReference>
<keyword evidence="2" id="KW-0216">Detoxification</keyword>
<reference evidence="9" key="1">
    <citation type="journal article" date="2019" name="Science">
        <title>Mutation of a bHLH transcription factor allowed almond domestication.</title>
        <authorList>
            <person name="Sanchez-Perez R."/>
            <person name="Pavan S."/>
            <person name="Mazzeo R."/>
            <person name="Moldovan C."/>
            <person name="Aiese Cigliano R."/>
            <person name="Del Cueto J."/>
            <person name="Ricciardi F."/>
            <person name="Lotti C."/>
            <person name="Ricciardi L."/>
            <person name="Dicenta F."/>
            <person name="Lopez-Marques R.L."/>
            <person name="Lindberg Moller B."/>
        </authorList>
    </citation>
    <scope>NUCLEOTIDE SEQUENCE</scope>
</reference>
<dbReference type="CDD" id="cd03185">
    <property type="entry name" value="GST_C_Tau"/>
    <property type="match status" value="2"/>
</dbReference>
<dbReference type="SUPFAM" id="SSF52833">
    <property type="entry name" value="Thioredoxin-like"/>
    <property type="match status" value="1"/>
</dbReference>
<proteinExistence type="inferred from homology"/>
<dbReference type="InterPro" id="IPR004046">
    <property type="entry name" value="GST_C"/>
</dbReference>
<dbReference type="EMBL" id="AP019297">
    <property type="protein sequence ID" value="BBG94162.1"/>
    <property type="molecule type" value="Genomic_DNA"/>
</dbReference>
<dbReference type="SUPFAM" id="SSF47616">
    <property type="entry name" value="GST C-terminal domain-like"/>
    <property type="match status" value="2"/>
</dbReference>
<dbReference type="FunFam" id="1.20.1050.10:FF:000016">
    <property type="entry name" value="Glutathione S-transferase U9"/>
    <property type="match status" value="1"/>
</dbReference>
<dbReference type="AlphaFoldDB" id="A0A4Y1QQN3"/>
<sequence>VSVHERHCCSSGRGGEEGGNQASGPVLLEEAFEKTSKGKDFFSGDKIGYLDIAFGCFLGWLRVTEKMNGVKLLDETRTPGLPKSDVKVLGMWPSPFVMRARISLNLKSVDYEFLQETFGSKSQLLLQSNPVHKKVPVLIHSDKPICESLVIVEYIDEVWASGPSILPSDPYDRATARFWAAMSWYPSLKGIGAAQEEEAKKAAVEQVEEGLALLEEAYEKSSKGKDFFGGDEIGYLDIAFGVIEKLNGVKLLDQTKTPGLVNWADKFCAHTAVKDVMPETDKLAEIAKILAAKLREAAAPPKSTLIKVNLTFDYKLQLGSRPKTTNLNLV</sequence>
<evidence type="ECO:0000256" key="1">
    <source>
        <dbReference type="ARBA" id="ARBA00012452"/>
    </source>
</evidence>
<evidence type="ECO:0000256" key="6">
    <source>
        <dbReference type="SAM" id="MobiDB-lite"/>
    </source>
</evidence>
<dbReference type="GO" id="GO:0004364">
    <property type="term" value="F:glutathione transferase activity"/>
    <property type="evidence" value="ECO:0007669"/>
    <property type="project" value="UniProtKB-EC"/>
</dbReference>
<dbReference type="InterPro" id="IPR040079">
    <property type="entry name" value="Glutathione_S-Trfase"/>
</dbReference>
<dbReference type="InterPro" id="IPR010987">
    <property type="entry name" value="Glutathione-S-Trfase_C-like"/>
</dbReference>
<dbReference type="InterPro" id="IPR036282">
    <property type="entry name" value="Glutathione-S-Trfase_C_sf"/>
</dbReference>
<evidence type="ECO:0000256" key="3">
    <source>
        <dbReference type="ARBA" id="ARBA00022679"/>
    </source>
</evidence>
<comment type="similarity">
    <text evidence="4">Belongs to the GST superfamily. Tau family.</text>
</comment>
<dbReference type="PROSITE" id="PS50405">
    <property type="entry name" value="GST_CTER"/>
    <property type="match status" value="1"/>
</dbReference>
<dbReference type="InterPro" id="IPR004045">
    <property type="entry name" value="Glutathione_S-Trfase_N"/>
</dbReference>
<dbReference type="FunFam" id="3.40.30.10:FF:000044">
    <property type="entry name" value="Glutathione S-transferase GSTU6"/>
    <property type="match status" value="1"/>
</dbReference>
<dbReference type="CDD" id="cd03058">
    <property type="entry name" value="GST_N_Tau"/>
    <property type="match status" value="1"/>
</dbReference>
<dbReference type="Gene3D" id="3.40.30.10">
    <property type="entry name" value="Glutaredoxin"/>
    <property type="match status" value="1"/>
</dbReference>
<keyword evidence="3 9" id="KW-0808">Transferase</keyword>
<gene>
    <name evidence="9" type="ORF">Prudu_002380</name>
</gene>
<dbReference type="SFLD" id="SFLDG00358">
    <property type="entry name" value="Main_(cytGST)"/>
    <property type="match status" value="1"/>
</dbReference>
<feature type="non-terminal residue" evidence="9">
    <location>
        <position position="1"/>
    </location>
</feature>
<dbReference type="InterPro" id="IPR045074">
    <property type="entry name" value="GST_C_Tau"/>
</dbReference>
<feature type="domain" description="GST C-terminal" evidence="8">
    <location>
        <begin position="169"/>
        <end position="290"/>
    </location>
</feature>
<evidence type="ECO:0000259" key="8">
    <source>
        <dbReference type="PROSITE" id="PS50405"/>
    </source>
</evidence>
<dbReference type="SFLD" id="SFLDS00019">
    <property type="entry name" value="Glutathione_Transferase_(cytos"/>
    <property type="match status" value="1"/>
</dbReference>
<dbReference type="Pfam" id="PF00043">
    <property type="entry name" value="GST_C"/>
    <property type="match status" value="1"/>
</dbReference>
<dbReference type="PROSITE" id="PS50404">
    <property type="entry name" value="GST_NTER"/>
    <property type="match status" value="1"/>
</dbReference>
<feature type="region of interest" description="Disordered" evidence="6">
    <location>
        <begin position="1"/>
        <end position="23"/>
    </location>
</feature>